<sequence>MQYRMTHMPVAHIYPKGTYRKKVFYSRGDDIYLEPEWTEKEKRNLQAKYKVICKDYYDLKQEYKEIENQLNDVDKCTIQIAERLGDESNSTTENAELRQQIKDLSQKVDNIHQEIESIQNTITPTSISYLLKELALFMPEYETNEVERNILEENIGNFEHALCELTACDEYHHSVLADAEYRISIQCRSNMKQHLQSTHKSIDGSPSAQNSVLTSSINALSQQKSDIMVLFDELIEQKLNKDEIDLQKELAATHKRMMIKTAVEEIEELNDLLSILGEEIVDINEVKENCDFDLIEKEEREIAERDEKSKQERNDRPLTQKRNRSSATRQTSKKTTS</sequence>
<evidence type="ECO:0000256" key="2">
    <source>
        <dbReference type="SAM" id="MobiDB-lite"/>
    </source>
</evidence>
<feature type="coiled-coil region" evidence="1">
    <location>
        <begin position="87"/>
        <end position="121"/>
    </location>
</feature>
<comment type="caution">
    <text evidence="3">The sequence shown here is derived from an EMBL/GenBank/DDBJ whole genome shotgun (WGS) entry which is preliminary data.</text>
</comment>
<feature type="region of interest" description="Disordered" evidence="2">
    <location>
        <begin position="301"/>
        <end position="337"/>
    </location>
</feature>
<keyword evidence="4" id="KW-1185">Reference proteome</keyword>
<gene>
    <name evidence="3" type="ORF">M9Y10_001160</name>
</gene>
<feature type="compositionally biased region" description="Polar residues" evidence="2">
    <location>
        <begin position="325"/>
        <end position="337"/>
    </location>
</feature>
<accession>A0ABR2L6B6</accession>
<evidence type="ECO:0000313" key="3">
    <source>
        <dbReference type="EMBL" id="KAK8898868.1"/>
    </source>
</evidence>
<keyword evidence="1" id="KW-0175">Coiled coil</keyword>
<evidence type="ECO:0000313" key="4">
    <source>
        <dbReference type="Proteomes" id="UP001470230"/>
    </source>
</evidence>
<proteinExistence type="predicted"/>
<evidence type="ECO:0000256" key="1">
    <source>
        <dbReference type="SAM" id="Coils"/>
    </source>
</evidence>
<dbReference type="Proteomes" id="UP001470230">
    <property type="component" value="Unassembled WGS sequence"/>
</dbReference>
<protein>
    <submittedName>
        <fullName evidence="3">Uncharacterized protein</fullName>
    </submittedName>
</protein>
<feature type="compositionally biased region" description="Basic and acidic residues" evidence="2">
    <location>
        <begin position="301"/>
        <end position="318"/>
    </location>
</feature>
<dbReference type="EMBL" id="JAPFFF010000001">
    <property type="protein sequence ID" value="KAK8898868.1"/>
    <property type="molecule type" value="Genomic_DNA"/>
</dbReference>
<name>A0ABR2L6B6_9EUKA</name>
<reference evidence="3 4" key="1">
    <citation type="submission" date="2024-04" db="EMBL/GenBank/DDBJ databases">
        <title>Tritrichomonas musculus Genome.</title>
        <authorList>
            <person name="Alves-Ferreira E."/>
            <person name="Grigg M."/>
            <person name="Lorenzi H."/>
            <person name="Galac M."/>
        </authorList>
    </citation>
    <scope>NUCLEOTIDE SEQUENCE [LARGE SCALE GENOMIC DNA]</scope>
    <source>
        <strain evidence="3 4">EAF2021</strain>
    </source>
</reference>
<organism evidence="3 4">
    <name type="scientific">Tritrichomonas musculus</name>
    <dbReference type="NCBI Taxonomy" id="1915356"/>
    <lineage>
        <taxon>Eukaryota</taxon>
        <taxon>Metamonada</taxon>
        <taxon>Parabasalia</taxon>
        <taxon>Tritrichomonadida</taxon>
        <taxon>Tritrichomonadidae</taxon>
        <taxon>Tritrichomonas</taxon>
    </lineage>
</organism>